<organism evidence="1">
    <name type="scientific">White spot syndrome virus</name>
    <dbReference type="NCBI Taxonomy" id="342409"/>
    <lineage>
        <taxon>Viruses</taxon>
        <taxon>Viruses incertae sedis</taxon>
        <taxon>Naldaviricetes</taxon>
        <taxon>Nimaviridae</taxon>
        <taxon>Whispovirus</taxon>
    </lineage>
</organism>
<dbReference type="Proteomes" id="UP000267516">
    <property type="component" value="Segment"/>
</dbReference>
<sequence>MTITSRLTPAVVMPELERASLDGSNVPLKLEFILISVHSLTFLRREDPVTLESILDMFIT</sequence>
<dbReference type="EMBL" id="MF768985">
    <property type="protein sequence ID" value="ATU84219.1"/>
    <property type="molecule type" value="Genomic_DNA"/>
</dbReference>
<accession>A0A2D3I762</accession>
<protein>
    <submittedName>
        <fullName evidence="1">ORF931</fullName>
    </submittedName>
</protein>
<reference evidence="1" key="1">
    <citation type="journal article" date="2018" name="Aquaculture">
        <title>Complete genome sequence of a white spot syndrome virus associated with a disease incursion in Australia.</title>
        <authorList>
            <person name="Oakey J."/>
            <person name="Smith C.S."/>
        </authorList>
    </citation>
    <scope>NUCLEOTIDE SEQUENCE [LARGE SCALE GENOMIC DNA]</scope>
    <source>
        <strain evidence="1">WSSV-AU</strain>
    </source>
</reference>
<evidence type="ECO:0000313" key="1">
    <source>
        <dbReference type="EMBL" id="ATU84219.1"/>
    </source>
</evidence>
<name>A0A2D3I762_9VIRU</name>
<proteinExistence type="predicted"/>